<dbReference type="Proteomes" id="UP000826234">
    <property type="component" value="Unassembled WGS sequence"/>
</dbReference>
<reference evidence="3 4" key="1">
    <citation type="journal article" date="2022" name="Gigascience">
        <title>A chromosome-level genome assembly and annotation of the desert horned lizard, Phrynosoma platyrhinos, provides insight into chromosomal rearrangements among reptiles.</title>
        <authorList>
            <person name="Koochekian N."/>
            <person name="Ascanio A."/>
            <person name="Farleigh K."/>
            <person name="Card D.C."/>
            <person name="Schield D.R."/>
            <person name="Castoe T.A."/>
            <person name="Jezkova T."/>
        </authorList>
    </citation>
    <scope>NUCLEOTIDE SEQUENCE [LARGE SCALE GENOMIC DNA]</scope>
    <source>
        <strain evidence="3">NK-2021</strain>
    </source>
</reference>
<evidence type="ECO:0000313" key="3">
    <source>
        <dbReference type="EMBL" id="KAH0621320.1"/>
    </source>
</evidence>
<keyword evidence="2" id="KW-0325">Glycoprotein</keyword>
<gene>
    <name evidence="3" type="ORF">JD844_022469</name>
</gene>
<proteinExistence type="predicted"/>
<dbReference type="InterPro" id="IPR015812">
    <property type="entry name" value="Integrin_bsu"/>
</dbReference>
<dbReference type="EMBL" id="JAIPUX010003289">
    <property type="protein sequence ID" value="KAH0621320.1"/>
    <property type="molecule type" value="Genomic_DNA"/>
</dbReference>
<evidence type="ECO:0000256" key="2">
    <source>
        <dbReference type="ARBA" id="ARBA00023180"/>
    </source>
</evidence>
<dbReference type="PRINTS" id="PR01186">
    <property type="entry name" value="INTEGRINB"/>
</dbReference>
<name>A0ABQ7SVQ1_PHRPL</name>
<evidence type="ECO:0000256" key="1">
    <source>
        <dbReference type="ARBA" id="ARBA00023157"/>
    </source>
</evidence>
<evidence type="ECO:0000313" key="4">
    <source>
        <dbReference type="Proteomes" id="UP000826234"/>
    </source>
</evidence>
<sequence length="99" mass="10619">MVSEDDTASLQNGFLHSLTLFSSQEFGSKKSITSRCDFIENLIANGCAGHMESTKSSINTVKNLPLSSKGSSGVNSDVTQIMPQKILLNLRPGELTTNV</sequence>
<accession>A0ABQ7SVQ1</accession>
<dbReference type="Gene3D" id="2.60.40.1510">
    <property type="entry name" value="ntegrin, alpha v. Chain A, domain 3"/>
    <property type="match status" value="1"/>
</dbReference>
<keyword evidence="4" id="KW-1185">Reference proteome</keyword>
<protein>
    <submittedName>
        <fullName evidence="3">Uncharacterized protein</fullName>
    </submittedName>
</protein>
<keyword evidence="1" id="KW-1015">Disulfide bond</keyword>
<comment type="caution">
    <text evidence="3">The sequence shown here is derived from an EMBL/GenBank/DDBJ whole genome shotgun (WGS) entry which is preliminary data.</text>
</comment>
<organism evidence="3 4">
    <name type="scientific">Phrynosoma platyrhinos</name>
    <name type="common">Desert horned lizard</name>
    <dbReference type="NCBI Taxonomy" id="52577"/>
    <lineage>
        <taxon>Eukaryota</taxon>
        <taxon>Metazoa</taxon>
        <taxon>Chordata</taxon>
        <taxon>Craniata</taxon>
        <taxon>Vertebrata</taxon>
        <taxon>Euteleostomi</taxon>
        <taxon>Lepidosauria</taxon>
        <taxon>Squamata</taxon>
        <taxon>Bifurcata</taxon>
        <taxon>Unidentata</taxon>
        <taxon>Episquamata</taxon>
        <taxon>Toxicofera</taxon>
        <taxon>Iguania</taxon>
        <taxon>Phrynosomatidae</taxon>
        <taxon>Phrynosomatinae</taxon>
        <taxon>Phrynosoma</taxon>
    </lineage>
</organism>